<keyword evidence="2" id="KW-1185">Reference proteome</keyword>
<dbReference type="RefSeq" id="WP_276268938.1">
    <property type="nucleotide sequence ID" value="NZ_JARJLM010000657.1"/>
</dbReference>
<name>A0ABT6B359_9BURK</name>
<organism evidence="1 2">
    <name type="scientific">Cupriavidus basilensis</name>
    <dbReference type="NCBI Taxonomy" id="68895"/>
    <lineage>
        <taxon>Bacteria</taxon>
        <taxon>Pseudomonadati</taxon>
        <taxon>Pseudomonadota</taxon>
        <taxon>Betaproteobacteria</taxon>
        <taxon>Burkholderiales</taxon>
        <taxon>Burkholderiaceae</taxon>
        <taxon>Cupriavidus</taxon>
    </lineage>
</organism>
<dbReference type="EMBL" id="JARJLM010000657">
    <property type="protein sequence ID" value="MDF3839169.1"/>
    <property type="molecule type" value="Genomic_DNA"/>
</dbReference>
<dbReference type="Proteomes" id="UP001216674">
    <property type="component" value="Unassembled WGS sequence"/>
</dbReference>
<protein>
    <submittedName>
        <fullName evidence="1">Uncharacterized protein</fullName>
    </submittedName>
</protein>
<comment type="caution">
    <text evidence="1">The sequence shown here is derived from an EMBL/GenBank/DDBJ whole genome shotgun (WGS) entry which is preliminary data.</text>
</comment>
<reference evidence="1 2" key="1">
    <citation type="submission" date="2023-03" db="EMBL/GenBank/DDBJ databases">
        <title>Draft assemblies of triclosan tolerant bacteria isolated from returned activated sludge.</title>
        <authorList>
            <person name="Van Hamelsveld S."/>
        </authorList>
    </citation>
    <scope>NUCLEOTIDE SEQUENCE [LARGE SCALE GENOMIC DNA]</scope>
    <source>
        <strain evidence="1 2">GW210010_S58</strain>
    </source>
</reference>
<proteinExistence type="predicted"/>
<accession>A0ABT6B359</accession>
<gene>
    <name evidence="1" type="ORF">P3W85_40470</name>
</gene>
<evidence type="ECO:0000313" key="2">
    <source>
        <dbReference type="Proteomes" id="UP001216674"/>
    </source>
</evidence>
<sequence length="145" mass="15880">MVNGDLRITLQWESVGQSQRGWPGARGRSAGIPRLSQLIERVRLEVGDVRRLLAQAELWLDAVPCLEAELVNACTQVAAEAVARVAAEKSAAVADANRVAAQAAQQQAESRLTHSEERGERTPYVNHGILFRDYSWSQFSTLTPG</sequence>
<evidence type="ECO:0000313" key="1">
    <source>
        <dbReference type="EMBL" id="MDF3839169.1"/>
    </source>
</evidence>